<evidence type="ECO:0000313" key="2">
    <source>
        <dbReference type="EMBL" id="KAF5357768.1"/>
    </source>
</evidence>
<sequence>MRIGHSPTCIWFCTTNIDGIAAATVGSIINYLILGLGIQVDRFYLHSFEILLACTVVFPGIGNLGYTLLEYRIGHRSFFAALFENLRWVPFFVFFFGGLSIHLTTALLAHMCSYDMTWGSTGKEVERSTFWIEVPAIWRRFKLSFITCFLCIAMMIIFTTNVVPFEWQIPGYQWALIIPLSLVVGCHILLPHPRSSNWTLDYAIW</sequence>
<reference evidence="2 3" key="1">
    <citation type="journal article" date="2020" name="ISME J.">
        <title>Uncovering the hidden diversity of litter-decomposition mechanisms in mushroom-forming fungi.</title>
        <authorList>
            <person name="Floudas D."/>
            <person name="Bentzer J."/>
            <person name="Ahren D."/>
            <person name="Johansson T."/>
            <person name="Persson P."/>
            <person name="Tunlid A."/>
        </authorList>
    </citation>
    <scope>NUCLEOTIDE SEQUENCE [LARGE SCALE GENOMIC DNA]</scope>
    <source>
        <strain evidence="2 3">CBS 146.42</strain>
    </source>
</reference>
<proteinExistence type="predicted"/>
<feature type="transmembrane region" description="Helical" evidence="1">
    <location>
        <begin position="143"/>
        <end position="165"/>
    </location>
</feature>
<organism evidence="2 3">
    <name type="scientific">Leucocoprinus leucothites</name>
    <dbReference type="NCBI Taxonomy" id="201217"/>
    <lineage>
        <taxon>Eukaryota</taxon>
        <taxon>Fungi</taxon>
        <taxon>Dikarya</taxon>
        <taxon>Basidiomycota</taxon>
        <taxon>Agaricomycotina</taxon>
        <taxon>Agaricomycetes</taxon>
        <taxon>Agaricomycetidae</taxon>
        <taxon>Agaricales</taxon>
        <taxon>Agaricineae</taxon>
        <taxon>Agaricaceae</taxon>
        <taxon>Leucocoprinus</taxon>
    </lineage>
</organism>
<accession>A0A8H5G3Q7</accession>
<dbReference type="EMBL" id="JAACJO010000005">
    <property type="protein sequence ID" value="KAF5357768.1"/>
    <property type="molecule type" value="Genomic_DNA"/>
</dbReference>
<feature type="transmembrane region" description="Helical" evidence="1">
    <location>
        <begin position="171"/>
        <end position="190"/>
    </location>
</feature>
<keyword evidence="1" id="KW-0812">Transmembrane</keyword>
<evidence type="ECO:0000313" key="3">
    <source>
        <dbReference type="Proteomes" id="UP000559027"/>
    </source>
</evidence>
<feature type="transmembrane region" description="Helical" evidence="1">
    <location>
        <begin position="89"/>
        <end position="109"/>
    </location>
</feature>
<dbReference type="PANTHER" id="PTHR35408">
    <property type="entry name" value="CHROMOSOME 15, WHOLE GENOME SHOTGUN SEQUENCE"/>
    <property type="match status" value="1"/>
</dbReference>
<dbReference type="Proteomes" id="UP000559027">
    <property type="component" value="Unassembled WGS sequence"/>
</dbReference>
<dbReference type="AlphaFoldDB" id="A0A8H5G3Q7"/>
<keyword evidence="1" id="KW-1133">Transmembrane helix</keyword>
<comment type="caution">
    <text evidence="2">The sequence shown here is derived from an EMBL/GenBank/DDBJ whole genome shotgun (WGS) entry which is preliminary data.</text>
</comment>
<feature type="transmembrane region" description="Helical" evidence="1">
    <location>
        <begin position="20"/>
        <end position="38"/>
    </location>
</feature>
<keyword evidence="3" id="KW-1185">Reference proteome</keyword>
<evidence type="ECO:0000256" key="1">
    <source>
        <dbReference type="SAM" id="Phobius"/>
    </source>
</evidence>
<protein>
    <submittedName>
        <fullName evidence="2">Uncharacterized protein</fullName>
    </submittedName>
</protein>
<gene>
    <name evidence="2" type="ORF">D9756_001154</name>
</gene>
<keyword evidence="1" id="KW-0472">Membrane</keyword>
<dbReference type="OrthoDB" id="38531at2759"/>
<dbReference type="PANTHER" id="PTHR35408:SF3">
    <property type="entry name" value="GLYCOSYLTRANSFERASE 2-LIKE DOMAIN-CONTAINING PROTEIN"/>
    <property type="match status" value="1"/>
</dbReference>
<feature type="transmembrane region" description="Helical" evidence="1">
    <location>
        <begin position="50"/>
        <end position="69"/>
    </location>
</feature>
<name>A0A8H5G3Q7_9AGAR</name>